<evidence type="ECO:0000256" key="8">
    <source>
        <dbReference type="ARBA" id="ARBA00023053"/>
    </source>
</evidence>
<evidence type="ECO:0000256" key="12">
    <source>
        <dbReference type="ARBA" id="ARBA00033708"/>
    </source>
</evidence>
<comment type="similarity">
    <text evidence="2 13">Belongs to the sodium:solute symporter (SSF) (TC 2.A.21) family.</text>
</comment>
<dbReference type="AlphaFoldDB" id="A0A9D2A7Y3"/>
<keyword evidence="9" id="KW-0406">Ion transport</keyword>
<evidence type="ECO:0000256" key="4">
    <source>
        <dbReference type="ARBA" id="ARBA00022475"/>
    </source>
</evidence>
<dbReference type="Gene3D" id="1.20.1730.10">
    <property type="entry name" value="Sodium/glucose cotransporter"/>
    <property type="match status" value="1"/>
</dbReference>
<feature type="transmembrane region" description="Helical" evidence="14">
    <location>
        <begin position="222"/>
        <end position="244"/>
    </location>
</feature>
<feature type="transmembrane region" description="Helical" evidence="14">
    <location>
        <begin position="315"/>
        <end position="334"/>
    </location>
</feature>
<dbReference type="PROSITE" id="PS50283">
    <property type="entry name" value="NA_SOLUT_SYMP_3"/>
    <property type="match status" value="1"/>
</dbReference>
<dbReference type="InterPro" id="IPR038377">
    <property type="entry name" value="Na/Glc_symporter_sf"/>
</dbReference>
<feature type="transmembrane region" description="Helical" evidence="14">
    <location>
        <begin position="372"/>
        <end position="390"/>
    </location>
</feature>
<protein>
    <submittedName>
        <fullName evidence="15">Sodium:solute symporter family protein</fullName>
    </submittedName>
</protein>
<feature type="transmembrane region" description="Helical" evidence="14">
    <location>
        <begin position="396"/>
        <end position="415"/>
    </location>
</feature>
<evidence type="ECO:0000256" key="13">
    <source>
        <dbReference type="RuleBase" id="RU362091"/>
    </source>
</evidence>
<dbReference type="GO" id="GO:0015293">
    <property type="term" value="F:symporter activity"/>
    <property type="evidence" value="ECO:0007669"/>
    <property type="project" value="UniProtKB-KW"/>
</dbReference>
<dbReference type="CDD" id="cd10322">
    <property type="entry name" value="SLC5sbd"/>
    <property type="match status" value="1"/>
</dbReference>
<keyword evidence="11" id="KW-0739">Sodium transport</keyword>
<dbReference type="InterPro" id="IPR001734">
    <property type="entry name" value="Na/solute_symporter"/>
</dbReference>
<feature type="transmembrane region" description="Helical" evidence="14">
    <location>
        <begin position="110"/>
        <end position="129"/>
    </location>
</feature>
<keyword evidence="5 14" id="KW-0812">Transmembrane</keyword>
<evidence type="ECO:0000256" key="3">
    <source>
        <dbReference type="ARBA" id="ARBA00022448"/>
    </source>
</evidence>
<accession>A0A9D2A7Y3</accession>
<feature type="transmembrane region" description="Helical" evidence="14">
    <location>
        <begin position="264"/>
        <end position="282"/>
    </location>
</feature>
<dbReference type="GO" id="GO:0006814">
    <property type="term" value="P:sodium ion transport"/>
    <property type="evidence" value="ECO:0007669"/>
    <property type="project" value="UniProtKB-KW"/>
</dbReference>
<feature type="transmembrane region" description="Helical" evidence="14">
    <location>
        <begin position="40"/>
        <end position="57"/>
    </location>
</feature>
<feature type="transmembrane region" description="Helical" evidence="14">
    <location>
        <begin position="340"/>
        <end position="365"/>
    </location>
</feature>
<reference evidence="15" key="2">
    <citation type="submission" date="2021-04" db="EMBL/GenBank/DDBJ databases">
        <authorList>
            <person name="Gilroy R."/>
        </authorList>
    </citation>
    <scope>NUCLEOTIDE SEQUENCE</scope>
    <source>
        <strain evidence="15">ChiHejej3B27-3195</strain>
    </source>
</reference>
<keyword evidence="8" id="KW-0915">Sodium</keyword>
<keyword evidence="7 14" id="KW-1133">Transmembrane helix</keyword>
<evidence type="ECO:0000313" key="15">
    <source>
        <dbReference type="EMBL" id="HIX00339.1"/>
    </source>
</evidence>
<dbReference type="GO" id="GO:0005886">
    <property type="term" value="C:plasma membrane"/>
    <property type="evidence" value="ECO:0007669"/>
    <property type="project" value="UniProtKB-SubCell"/>
</dbReference>
<feature type="transmembrane region" description="Helical" evidence="14">
    <location>
        <begin position="180"/>
        <end position="201"/>
    </location>
</feature>
<dbReference type="Proteomes" id="UP000824151">
    <property type="component" value="Unassembled WGS sequence"/>
</dbReference>
<evidence type="ECO:0000256" key="10">
    <source>
        <dbReference type="ARBA" id="ARBA00023136"/>
    </source>
</evidence>
<evidence type="ECO:0000256" key="1">
    <source>
        <dbReference type="ARBA" id="ARBA00004651"/>
    </source>
</evidence>
<reference evidence="15" key="1">
    <citation type="journal article" date="2021" name="PeerJ">
        <title>Extensive microbial diversity within the chicken gut microbiome revealed by metagenomics and culture.</title>
        <authorList>
            <person name="Gilroy R."/>
            <person name="Ravi A."/>
            <person name="Getino M."/>
            <person name="Pursley I."/>
            <person name="Horton D.L."/>
            <person name="Alikhan N.F."/>
            <person name="Baker D."/>
            <person name="Gharbi K."/>
            <person name="Hall N."/>
            <person name="Watson M."/>
            <person name="Adriaenssens E.M."/>
            <person name="Foster-Nyarko E."/>
            <person name="Jarju S."/>
            <person name="Secka A."/>
            <person name="Antonio M."/>
            <person name="Oren A."/>
            <person name="Chaudhuri R.R."/>
            <person name="La Ragione R."/>
            <person name="Hildebrand F."/>
            <person name="Pallen M.J."/>
        </authorList>
    </citation>
    <scope>NUCLEOTIDE SEQUENCE</scope>
    <source>
        <strain evidence="15">ChiHejej3B27-3195</strain>
    </source>
</reference>
<keyword evidence="6" id="KW-0769">Symport</keyword>
<comment type="subcellular location">
    <subcellularLocation>
        <location evidence="1">Cell membrane</location>
        <topology evidence="1">Multi-pass membrane protein</topology>
    </subcellularLocation>
</comment>
<feature type="transmembrane region" description="Helical" evidence="14">
    <location>
        <begin position="12"/>
        <end position="34"/>
    </location>
</feature>
<keyword evidence="10 14" id="KW-0472">Membrane</keyword>
<evidence type="ECO:0000256" key="2">
    <source>
        <dbReference type="ARBA" id="ARBA00006434"/>
    </source>
</evidence>
<proteinExistence type="inferred from homology"/>
<evidence type="ECO:0000256" key="11">
    <source>
        <dbReference type="ARBA" id="ARBA00023201"/>
    </source>
</evidence>
<gene>
    <name evidence="15" type="ORF">H9871_09365</name>
</gene>
<comment type="catalytic activity">
    <reaction evidence="12">
        <text>L-proline(in) + Na(+)(in) = L-proline(out) + Na(+)(out)</text>
        <dbReference type="Rhea" id="RHEA:28967"/>
        <dbReference type="ChEBI" id="CHEBI:29101"/>
        <dbReference type="ChEBI" id="CHEBI:60039"/>
    </reaction>
</comment>
<dbReference type="InterPro" id="IPR050277">
    <property type="entry name" value="Sodium:Solute_Symporter"/>
</dbReference>
<evidence type="ECO:0000256" key="14">
    <source>
        <dbReference type="SAM" id="Phobius"/>
    </source>
</evidence>
<feature type="transmembrane region" description="Helical" evidence="14">
    <location>
        <begin position="77"/>
        <end position="98"/>
    </location>
</feature>
<dbReference type="EMBL" id="DXGD01000346">
    <property type="protein sequence ID" value="HIX00339.1"/>
    <property type="molecule type" value="Genomic_DNA"/>
</dbReference>
<evidence type="ECO:0000256" key="7">
    <source>
        <dbReference type="ARBA" id="ARBA00022989"/>
    </source>
</evidence>
<evidence type="ECO:0000256" key="6">
    <source>
        <dbReference type="ARBA" id="ARBA00022847"/>
    </source>
</evidence>
<keyword evidence="4" id="KW-1003">Cell membrane</keyword>
<comment type="caution">
    <text evidence="15">The sequence shown here is derived from an EMBL/GenBank/DDBJ whole genome shotgun (WGS) entry which is preliminary data.</text>
</comment>
<dbReference type="Pfam" id="PF00474">
    <property type="entry name" value="SSF"/>
    <property type="match status" value="1"/>
</dbReference>
<keyword evidence="3" id="KW-0813">Transport</keyword>
<dbReference type="PANTHER" id="PTHR48086">
    <property type="entry name" value="SODIUM/PROLINE SYMPORTER-RELATED"/>
    <property type="match status" value="1"/>
</dbReference>
<evidence type="ECO:0000256" key="5">
    <source>
        <dbReference type="ARBA" id="ARBA00022692"/>
    </source>
</evidence>
<dbReference type="PANTHER" id="PTHR48086:SF3">
    <property type="entry name" value="SODIUM_PROLINE SYMPORTER"/>
    <property type="match status" value="1"/>
</dbReference>
<sequence>MGTVIGGGALASTYASTSSFLGSLGAMAALGIAFGMWQNMGAITGFALAAIFIAPRFRKYMPLSFAEFFETRYDKRVRFVAACVTVVAMFVYILIQLQGGAYAMSYVLDVNHSIGVVVIGVILLAYVGLGGSHSSMMASFIQFSMMFIAMLTVAGVALMARPWGETASMAVGNELAAFDLAGNFGTFTGVSVMVMMALGVISSPHVYLMFMWSKSTKAAQKTAALATTYLAIFYTVLLFVGAYIIATFPNLENPDMGYFEVLDMLPTVLIGLFVAAVLAAAMSTSDAQLLNATSAITNDLYQAFKKRPVHESRRVLVNRGVMLAIGTGAIIVALDPPELILWLLAIAQSIMIGAFLVPIVLGLFWKRATATAAFAGMLSGFSVAIITQYLPMPNEFIGGPIAAIVSLIVMVVVTLSRGSAEKADPVGVESEN</sequence>
<name>A0A9D2A7Y3_9MICC</name>
<organism evidence="15 16">
    <name type="scientific">Candidatus Nesterenkonia stercoripullorum</name>
    <dbReference type="NCBI Taxonomy" id="2838701"/>
    <lineage>
        <taxon>Bacteria</taxon>
        <taxon>Bacillati</taxon>
        <taxon>Actinomycetota</taxon>
        <taxon>Actinomycetes</taxon>
        <taxon>Micrococcales</taxon>
        <taxon>Micrococcaceae</taxon>
        <taxon>Nesterenkonia</taxon>
    </lineage>
</organism>
<feature type="transmembrane region" description="Helical" evidence="14">
    <location>
        <begin position="141"/>
        <end position="160"/>
    </location>
</feature>
<evidence type="ECO:0000313" key="16">
    <source>
        <dbReference type="Proteomes" id="UP000824151"/>
    </source>
</evidence>
<evidence type="ECO:0000256" key="9">
    <source>
        <dbReference type="ARBA" id="ARBA00023065"/>
    </source>
</evidence>